<organism evidence="1 2">
    <name type="scientific">Trichonephila inaurata madagascariensis</name>
    <dbReference type="NCBI Taxonomy" id="2747483"/>
    <lineage>
        <taxon>Eukaryota</taxon>
        <taxon>Metazoa</taxon>
        <taxon>Ecdysozoa</taxon>
        <taxon>Arthropoda</taxon>
        <taxon>Chelicerata</taxon>
        <taxon>Arachnida</taxon>
        <taxon>Araneae</taxon>
        <taxon>Araneomorphae</taxon>
        <taxon>Entelegynae</taxon>
        <taxon>Araneoidea</taxon>
        <taxon>Nephilidae</taxon>
        <taxon>Trichonephila</taxon>
        <taxon>Trichonephila inaurata</taxon>
    </lineage>
</organism>
<accession>A0A8X6IY98</accession>
<dbReference type="EMBL" id="BMAV01028155">
    <property type="protein sequence ID" value="GFS65480.1"/>
    <property type="molecule type" value="Genomic_DNA"/>
</dbReference>
<proteinExistence type="predicted"/>
<reference evidence="1" key="1">
    <citation type="submission" date="2020-08" db="EMBL/GenBank/DDBJ databases">
        <title>Multicomponent nature underlies the extraordinary mechanical properties of spider dragline silk.</title>
        <authorList>
            <person name="Kono N."/>
            <person name="Nakamura H."/>
            <person name="Mori M."/>
            <person name="Yoshida Y."/>
            <person name="Ohtoshi R."/>
            <person name="Malay A.D."/>
            <person name="Moran D.A.P."/>
            <person name="Tomita M."/>
            <person name="Numata K."/>
            <person name="Arakawa K."/>
        </authorList>
    </citation>
    <scope>NUCLEOTIDE SEQUENCE</scope>
</reference>
<protein>
    <submittedName>
        <fullName evidence="1">Uncharacterized protein</fullName>
    </submittedName>
</protein>
<evidence type="ECO:0000313" key="2">
    <source>
        <dbReference type="Proteomes" id="UP000886998"/>
    </source>
</evidence>
<evidence type="ECO:0000313" key="1">
    <source>
        <dbReference type="EMBL" id="GFS65480.1"/>
    </source>
</evidence>
<dbReference type="AlphaFoldDB" id="A0A8X6IY98"/>
<keyword evidence="2" id="KW-1185">Reference proteome</keyword>
<comment type="caution">
    <text evidence="1">The sequence shown here is derived from an EMBL/GenBank/DDBJ whole genome shotgun (WGS) entry which is preliminary data.</text>
</comment>
<sequence length="99" mass="10908">MNEFSFSALPYSPGTRARNMGPTQSVAGAILRSHQRSFPIFMFHTPPLLTGVEATLVFLTVRSGTLLSLPQSTPTQPHVQKPGLPTSTLYSKFFKERLS</sequence>
<dbReference type="Proteomes" id="UP000886998">
    <property type="component" value="Unassembled WGS sequence"/>
</dbReference>
<gene>
    <name evidence="1" type="ORF">TNIN_338231</name>
</gene>
<name>A0A8X6IY98_9ARAC</name>